<gene>
    <name evidence="1" type="ORF">AA0228_1377</name>
</gene>
<proteinExistence type="predicted"/>
<evidence type="ECO:0000313" key="2">
    <source>
        <dbReference type="Proteomes" id="UP001061070"/>
    </source>
</evidence>
<organism evidence="1 2">
    <name type="scientific">Gluconobacter frateurii NRIC 0228</name>
    <dbReference type="NCBI Taxonomy" id="1307946"/>
    <lineage>
        <taxon>Bacteria</taxon>
        <taxon>Pseudomonadati</taxon>
        <taxon>Pseudomonadota</taxon>
        <taxon>Alphaproteobacteria</taxon>
        <taxon>Acetobacterales</taxon>
        <taxon>Acetobacteraceae</taxon>
        <taxon>Gluconobacter</taxon>
    </lineage>
</organism>
<dbReference type="Proteomes" id="UP001061070">
    <property type="component" value="Unassembled WGS sequence"/>
</dbReference>
<keyword evidence="2" id="KW-1185">Reference proteome</keyword>
<name>A0ABQ0QAY6_9PROT</name>
<dbReference type="RefSeq" id="WP_240284700.1">
    <property type="nucleotide sequence ID" value="NZ_BAQW01000006.1"/>
</dbReference>
<dbReference type="EMBL" id="BAQW01000006">
    <property type="protein sequence ID" value="GBR11441.1"/>
    <property type="molecule type" value="Genomic_DNA"/>
</dbReference>
<evidence type="ECO:0000313" key="1">
    <source>
        <dbReference type="EMBL" id="GBR11441.1"/>
    </source>
</evidence>
<comment type="caution">
    <text evidence="1">The sequence shown here is derived from an EMBL/GenBank/DDBJ whole genome shotgun (WGS) entry which is preliminary data.</text>
</comment>
<sequence length="60" mass="6927">MDAAWYPWVVSIELAAFRIRVLRSTSSSVLFWSQQRSFRASDRAAELLKINSGDYSFKPN</sequence>
<protein>
    <submittedName>
        <fullName evidence="1">Uncharacterized protein</fullName>
    </submittedName>
</protein>
<accession>A0ABQ0QAY6</accession>
<reference evidence="1" key="1">
    <citation type="submission" date="2013-04" db="EMBL/GenBank/DDBJ databases">
        <title>The genome sequencing project of 58 acetic acid bacteria.</title>
        <authorList>
            <person name="Okamoto-Kainuma A."/>
            <person name="Ishikawa M."/>
            <person name="Umino S."/>
            <person name="Koizumi Y."/>
            <person name="Shiwa Y."/>
            <person name="Yoshikawa H."/>
            <person name="Matsutani M."/>
            <person name="Matsushita K."/>
        </authorList>
    </citation>
    <scope>NUCLEOTIDE SEQUENCE</scope>
    <source>
        <strain evidence="1">NRIC 0228</strain>
    </source>
</reference>